<evidence type="ECO:0000256" key="3">
    <source>
        <dbReference type="ARBA" id="ARBA00023119"/>
    </source>
</evidence>
<dbReference type="PROSITE" id="PS51461">
    <property type="entry name" value="NC1_FIB"/>
    <property type="match status" value="1"/>
</dbReference>
<feature type="domain" description="Fibrillar collagen NC1" evidence="5">
    <location>
        <begin position="98"/>
        <end position="335"/>
    </location>
</feature>
<reference evidence="6" key="1">
    <citation type="thesis" date="2020" institute="ProQuest LLC" country="789 East Eisenhower Parkway, Ann Arbor, MI, USA">
        <title>Comparative Genomics and Chromosome Evolution.</title>
        <authorList>
            <person name="Mudd A.B."/>
        </authorList>
    </citation>
    <scope>NUCLEOTIDE SEQUENCE</scope>
    <source>
        <strain evidence="6">HN-11 Male</strain>
        <tissue evidence="6">Kidney and liver</tissue>
    </source>
</reference>
<dbReference type="Proteomes" id="UP000770717">
    <property type="component" value="Unassembled WGS sequence"/>
</dbReference>
<evidence type="ECO:0000313" key="7">
    <source>
        <dbReference type="Proteomes" id="UP000770717"/>
    </source>
</evidence>
<feature type="region of interest" description="Disordered" evidence="4">
    <location>
        <begin position="1"/>
        <end position="156"/>
    </location>
</feature>
<dbReference type="OrthoDB" id="8939548at2759"/>
<evidence type="ECO:0000313" key="6">
    <source>
        <dbReference type="EMBL" id="KAG9464825.1"/>
    </source>
</evidence>
<dbReference type="AlphaFoldDB" id="A0A8J6BJK1"/>
<dbReference type="GO" id="GO:0005576">
    <property type="term" value="C:extracellular region"/>
    <property type="evidence" value="ECO:0007669"/>
    <property type="project" value="UniProtKB-SubCell"/>
</dbReference>
<feature type="compositionally biased region" description="Gly residues" evidence="4">
    <location>
        <begin position="75"/>
        <end position="84"/>
    </location>
</feature>
<dbReference type="Gene3D" id="2.60.120.1000">
    <property type="match status" value="1"/>
</dbReference>
<accession>A0A8J6BJK1</accession>
<dbReference type="GO" id="GO:0005581">
    <property type="term" value="C:collagen trimer"/>
    <property type="evidence" value="ECO:0007669"/>
    <property type="project" value="UniProtKB-KW"/>
</dbReference>
<evidence type="ECO:0000259" key="5">
    <source>
        <dbReference type="PROSITE" id="PS51461"/>
    </source>
</evidence>
<keyword evidence="3" id="KW-0176">Collagen</keyword>
<dbReference type="PANTHER" id="PTHR24637">
    <property type="entry name" value="COLLAGEN"/>
    <property type="match status" value="1"/>
</dbReference>
<keyword evidence="2" id="KW-0964">Secreted</keyword>
<name>A0A8J6BJK1_ELECQ</name>
<comment type="caution">
    <text evidence="6">The sequence shown here is derived from an EMBL/GenBank/DDBJ whole genome shotgun (WGS) entry which is preliminary data.</text>
</comment>
<keyword evidence="7" id="KW-1185">Reference proteome</keyword>
<gene>
    <name evidence="6" type="ORF">GDO78_019334</name>
</gene>
<evidence type="ECO:0000256" key="1">
    <source>
        <dbReference type="ARBA" id="ARBA00004613"/>
    </source>
</evidence>
<organism evidence="6 7">
    <name type="scientific">Eleutherodactylus coqui</name>
    <name type="common">Puerto Rican coqui</name>
    <dbReference type="NCBI Taxonomy" id="57060"/>
    <lineage>
        <taxon>Eukaryota</taxon>
        <taxon>Metazoa</taxon>
        <taxon>Chordata</taxon>
        <taxon>Craniata</taxon>
        <taxon>Vertebrata</taxon>
        <taxon>Euteleostomi</taxon>
        <taxon>Amphibia</taxon>
        <taxon>Batrachia</taxon>
        <taxon>Anura</taxon>
        <taxon>Neobatrachia</taxon>
        <taxon>Hyloidea</taxon>
        <taxon>Eleutherodactylidae</taxon>
        <taxon>Eleutherodactylinae</taxon>
        <taxon>Eleutherodactylus</taxon>
        <taxon>Eleutherodactylus</taxon>
    </lineage>
</organism>
<proteinExistence type="predicted"/>
<dbReference type="Pfam" id="PF01410">
    <property type="entry name" value="COLFI"/>
    <property type="match status" value="1"/>
</dbReference>
<dbReference type="EMBL" id="WNTK01003849">
    <property type="protein sequence ID" value="KAG9464825.1"/>
    <property type="molecule type" value="Genomic_DNA"/>
</dbReference>
<sequence length="336" mass="35033">MDSGDRRPGHRSPRSPVTPPGSRLPSGAGSQEGPVGFPGDPGPPGEMGPRGQDGAKGERGEDGEQGEAGPAGPSGPEGGQGGKGAKGEAGALGPPGKTGAVGPQGSQGKQGPEGLRGIPGAVGEQGRPGATGQAGPPGPMGPPGLPGLKGDNGAKGEKGCTRDSFKVFCNFTAGGESCIYPNKDTEKVKMSTWNSEKKETWFSKFSSGRKFSYVDADRIPIGVVQLTFLRLLSISASQNFTYHCHRSAAWHMASADSYDKALHFMGANDEDLSFHTSPYIKALRDGCSMKKGTDKTVLEIHTPRVEQLPLMDAMFMDFGEPNQKFGFEVGPVCFRA</sequence>
<comment type="subcellular location">
    <subcellularLocation>
        <location evidence="1">Secreted</location>
    </subcellularLocation>
</comment>
<feature type="compositionally biased region" description="Pro residues" evidence="4">
    <location>
        <begin position="136"/>
        <end position="145"/>
    </location>
</feature>
<evidence type="ECO:0000256" key="4">
    <source>
        <dbReference type="SAM" id="MobiDB-lite"/>
    </source>
</evidence>
<dbReference type="SMART" id="SM00038">
    <property type="entry name" value="COLFI"/>
    <property type="match status" value="1"/>
</dbReference>
<feature type="compositionally biased region" description="Basic and acidic residues" evidence="4">
    <location>
        <begin position="53"/>
        <end position="62"/>
    </location>
</feature>
<dbReference type="InterPro" id="IPR000885">
    <property type="entry name" value="Fib_collagen_C"/>
</dbReference>
<dbReference type="GO" id="GO:0005201">
    <property type="term" value="F:extracellular matrix structural constituent"/>
    <property type="evidence" value="ECO:0007669"/>
    <property type="project" value="InterPro"/>
</dbReference>
<protein>
    <recommendedName>
        <fullName evidence="5">Fibrillar collagen NC1 domain-containing protein</fullName>
    </recommendedName>
</protein>
<evidence type="ECO:0000256" key="2">
    <source>
        <dbReference type="ARBA" id="ARBA00022525"/>
    </source>
</evidence>